<proteinExistence type="predicted"/>
<evidence type="ECO:0000313" key="1">
    <source>
        <dbReference type="EMBL" id="SFW32832.1"/>
    </source>
</evidence>
<accession>A0A1K1NBK3</accession>
<dbReference type="EMBL" id="FPIZ01000003">
    <property type="protein sequence ID" value="SFW32832.1"/>
    <property type="molecule type" value="Genomic_DNA"/>
</dbReference>
<sequence>MIFIDTYSEQVGINEFNQGIDLFCWLERESSGWFGFNLGDQLPGLLSSD</sequence>
<dbReference type="STRING" id="1004.SAMN05661012_01165"/>
<gene>
    <name evidence="1" type="ORF">SAMN05661012_01165</name>
</gene>
<name>A0A1K1NBK3_9BACT</name>
<reference evidence="1 2" key="1">
    <citation type="submission" date="2016-11" db="EMBL/GenBank/DDBJ databases">
        <authorList>
            <person name="Jaros S."/>
            <person name="Januszkiewicz K."/>
            <person name="Wedrychowicz H."/>
        </authorList>
    </citation>
    <scope>NUCLEOTIDE SEQUENCE [LARGE SCALE GENOMIC DNA]</scope>
    <source>
        <strain evidence="1 2">DSM 784</strain>
    </source>
</reference>
<organism evidence="1 2">
    <name type="scientific">Chitinophaga sancti</name>
    <dbReference type="NCBI Taxonomy" id="1004"/>
    <lineage>
        <taxon>Bacteria</taxon>
        <taxon>Pseudomonadati</taxon>
        <taxon>Bacteroidota</taxon>
        <taxon>Chitinophagia</taxon>
        <taxon>Chitinophagales</taxon>
        <taxon>Chitinophagaceae</taxon>
        <taxon>Chitinophaga</taxon>
    </lineage>
</organism>
<dbReference type="AlphaFoldDB" id="A0A1K1NBK3"/>
<protein>
    <submittedName>
        <fullName evidence="1">Uncharacterized protein</fullName>
    </submittedName>
</protein>
<evidence type="ECO:0000313" key="2">
    <source>
        <dbReference type="Proteomes" id="UP000183788"/>
    </source>
</evidence>
<dbReference type="Proteomes" id="UP000183788">
    <property type="component" value="Unassembled WGS sequence"/>
</dbReference>